<gene>
    <name evidence="2" type="ORF">H4219_004033</name>
</gene>
<organism evidence="2 3">
    <name type="scientific">Mycoemilia scoparia</name>
    <dbReference type="NCBI Taxonomy" id="417184"/>
    <lineage>
        <taxon>Eukaryota</taxon>
        <taxon>Fungi</taxon>
        <taxon>Fungi incertae sedis</taxon>
        <taxon>Zoopagomycota</taxon>
        <taxon>Kickxellomycotina</taxon>
        <taxon>Kickxellomycetes</taxon>
        <taxon>Kickxellales</taxon>
        <taxon>Kickxellaceae</taxon>
        <taxon>Mycoemilia</taxon>
    </lineage>
</organism>
<accession>A0A9W8DS23</accession>
<feature type="compositionally biased region" description="Basic and acidic residues" evidence="1">
    <location>
        <begin position="467"/>
        <end position="480"/>
    </location>
</feature>
<feature type="region of interest" description="Disordered" evidence="1">
    <location>
        <begin position="166"/>
        <end position="299"/>
    </location>
</feature>
<feature type="compositionally biased region" description="Polar residues" evidence="1">
    <location>
        <begin position="264"/>
        <end position="283"/>
    </location>
</feature>
<comment type="caution">
    <text evidence="2">The sequence shown here is derived from an EMBL/GenBank/DDBJ whole genome shotgun (WGS) entry which is preliminary data.</text>
</comment>
<feature type="compositionally biased region" description="Basic and acidic residues" evidence="1">
    <location>
        <begin position="233"/>
        <end position="243"/>
    </location>
</feature>
<dbReference type="OrthoDB" id="5578382at2759"/>
<evidence type="ECO:0000313" key="2">
    <source>
        <dbReference type="EMBL" id="KAJ1915972.1"/>
    </source>
</evidence>
<feature type="compositionally biased region" description="Polar residues" evidence="1">
    <location>
        <begin position="332"/>
        <end position="359"/>
    </location>
</feature>
<feature type="compositionally biased region" description="Polar residues" evidence="1">
    <location>
        <begin position="172"/>
        <end position="194"/>
    </location>
</feature>
<feature type="compositionally biased region" description="Low complexity" evidence="1">
    <location>
        <begin position="360"/>
        <end position="374"/>
    </location>
</feature>
<sequence>MLPTNPPPPPGLIRRPPGDSLDGTLHPHSSTYTSKTYDTTFSGLKQAGQKLTQRSSKRGRASNIAGLASFSNSTTTGNSPDMAESNGDNRALIEQLTGMFPEVTVKRTYTFEQMLSLRDSPLSKVQNDLLQNARLMIDSYRKPHQTGDSVNRRETARPYTESDSIVVPGSLITPNSYGNRTMRNNPRQANNIGRSRSIVGKTPENVPGRPLQRQPHMATSTDYQQVIQGSLDINDRPRRERNDSNLQHGGRSSRGPSRAMSDANWRSSSYKAQENNGPSSPQNEPEWMDYVGNGNDDLQSLQSTQDLEAWKRGMRGQLDQHQPSALSLQEDANNVSTNSGSIDPYNSTAFRSAGQKTEQPSSAPRSRLLRLLSSVDDDPNDPQPTNNSKLSHTQGHQRIDTSDQDPMGRLLKVFGDKVSLSQRPGVSGSSSIITSNVESRQPDLSHLTQKIKTPLQETGLYSANTQRDSHIPNTSEKKQQLEQAGEGFNRNSIRNHRASPGLIAASTHINAALRGIVPTSVFMKTARSASTASGGTPEPQASSQHKAKNPNLPEWLLNLSRSGTDSVSPNARSITPNHQAQTPEQPQKKDSVEATMPQHTQEQEYHHHSQQHYSYSAVVANSSDSSKKVKPVQSQVPISDGAPATQAPESIKMTQGPTNTLDSAPYHYQEQEQRLHQQQQQYKLENVPGEGHAAKNNSQQGLVPEATPQNAGEVGNVANHIPTSGFDHGANVNQAPNPQMVQSSSQMHEPQHPVAISGDISGAYYPAQTQPQAHGLPPHLQGLPPYLHGMMFPMHPPPAAGPPPPPMGMMSPMPSFPISPLGVPNVSQQPGESIGVSAGMPLSGDPHEFIRMLASQQQQQQQHHHQQVMDGSGNINVNAAQQHPHTFQPQMMYPPLPSPAGYPGIPMGFGPQSGPIQIPPPPNPYHHPIPGMMMHPPPSQVSHPHYPLSQNEGQQQ</sequence>
<dbReference type="EMBL" id="JANBPU010000121">
    <property type="protein sequence ID" value="KAJ1915972.1"/>
    <property type="molecule type" value="Genomic_DNA"/>
</dbReference>
<name>A0A9W8DS23_9FUNG</name>
<feature type="region of interest" description="Disordered" evidence="1">
    <location>
        <begin position="1"/>
        <end position="37"/>
    </location>
</feature>
<keyword evidence="3" id="KW-1185">Reference proteome</keyword>
<feature type="compositionally biased region" description="Polar residues" evidence="1">
    <location>
        <begin position="559"/>
        <end position="585"/>
    </location>
</feature>
<reference evidence="2" key="1">
    <citation type="submission" date="2022-07" db="EMBL/GenBank/DDBJ databases">
        <title>Phylogenomic reconstructions and comparative analyses of Kickxellomycotina fungi.</title>
        <authorList>
            <person name="Reynolds N.K."/>
            <person name="Stajich J.E."/>
            <person name="Barry K."/>
            <person name="Grigoriev I.V."/>
            <person name="Crous P."/>
            <person name="Smith M.E."/>
        </authorList>
    </citation>
    <scope>NUCLEOTIDE SEQUENCE</scope>
    <source>
        <strain evidence="2">NBRC 100468</strain>
    </source>
</reference>
<evidence type="ECO:0000256" key="1">
    <source>
        <dbReference type="SAM" id="MobiDB-lite"/>
    </source>
</evidence>
<feature type="compositionally biased region" description="Polar residues" evidence="1">
    <location>
        <begin position="527"/>
        <end position="544"/>
    </location>
</feature>
<feature type="compositionally biased region" description="Polar residues" evidence="1">
    <location>
        <begin position="217"/>
        <end position="228"/>
    </location>
</feature>
<feature type="region of interest" description="Disordered" evidence="1">
    <location>
        <begin position="50"/>
        <end position="86"/>
    </location>
</feature>
<dbReference type="AlphaFoldDB" id="A0A9W8DS23"/>
<evidence type="ECO:0000313" key="3">
    <source>
        <dbReference type="Proteomes" id="UP001150538"/>
    </source>
</evidence>
<feature type="region of interest" description="Disordered" evidence="1">
    <location>
        <begin position="332"/>
        <end position="408"/>
    </location>
</feature>
<feature type="region of interest" description="Disordered" evidence="1">
    <location>
        <begin position="527"/>
        <end position="663"/>
    </location>
</feature>
<feature type="region of interest" description="Disordered" evidence="1">
    <location>
        <begin position="463"/>
        <end position="494"/>
    </location>
</feature>
<proteinExistence type="predicted"/>
<dbReference type="Proteomes" id="UP001150538">
    <property type="component" value="Unassembled WGS sequence"/>
</dbReference>
<feature type="compositionally biased region" description="Polar residues" evidence="1">
    <location>
        <begin position="652"/>
        <end position="662"/>
    </location>
</feature>
<feature type="region of interest" description="Disordered" evidence="1">
    <location>
        <begin position="919"/>
        <end position="956"/>
    </location>
</feature>
<protein>
    <submittedName>
        <fullName evidence="2">Uncharacterized protein</fullName>
    </submittedName>
</protein>
<feature type="compositionally biased region" description="Polar residues" evidence="1">
    <location>
        <begin position="69"/>
        <end position="79"/>
    </location>
</feature>
<feature type="compositionally biased region" description="Pro residues" evidence="1">
    <location>
        <begin position="1"/>
        <end position="11"/>
    </location>
</feature>